<gene>
    <name evidence="6" type="primary">rps27</name>
    <name evidence="6" type="ORF">M951_chr3154</name>
</gene>
<dbReference type="GO" id="GO:0006412">
    <property type="term" value="P:translation"/>
    <property type="evidence" value="ECO:0007669"/>
    <property type="project" value="InterPro"/>
</dbReference>
<dbReference type="InterPro" id="IPR023407">
    <property type="entry name" value="Ribosomal_eS27_Zn-bd_dom_sf"/>
</dbReference>
<dbReference type="Pfam" id="PF01667">
    <property type="entry name" value="Ribosomal_S27e"/>
    <property type="match status" value="1"/>
</dbReference>
<evidence type="ECO:0000313" key="6">
    <source>
        <dbReference type="EMBL" id="AIB10051.1"/>
    </source>
</evidence>
<evidence type="ECO:0000256" key="1">
    <source>
        <dbReference type="ARBA" id="ARBA00001947"/>
    </source>
</evidence>
<evidence type="ECO:0000256" key="2">
    <source>
        <dbReference type="ARBA" id="ARBA00010919"/>
    </source>
</evidence>
<dbReference type="GO" id="GO:0005840">
    <property type="term" value="C:ribosome"/>
    <property type="evidence" value="ECO:0007669"/>
    <property type="project" value="UniProtKB-KW"/>
</dbReference>
<accession>A0A060D7Y1</accession>
<dbReference type="Gene3D" id="2.20.25.100">
    <property type="entry name" value="Zn-binding ribosomal proteins"/>
    <property type="match status" value="1"/>
</dbReference>
<evidence type="ECO:0000256" key="5">
    <source>
        <dbReference type="ARBA" id="ARBA00023274"/>
    </source>
</evidence>
<dbReference type="AlphaFoldDB" id="A0A060D7Y1"/>
<keyword evidence="6" id="KW-0542">Nucleomorph</keyword>
<dbReference type="SUPFAM" id="SSF57829">
    <property type="entry name" value="Zn-binding ribosomal proteins"/>
    <property type="match status" value="1"/>
</dbReference>
<organism evidence="6 7">
    <name type="scientific">Lotharella oceanica</name>
    <dbReference type="NCBI Taxonomy" id="641309"/>
    <lineage>
        <taxon>Eukaryota</taxon>
        <taxon>Sar</taxon>
        <taxon>Rhizaria</taxon>
        <taxon>Cercozoa</taxon>
        <taxon>Chlorarachniophyceae</taxon>
        <taxon>Lotharella</taxon>
    </lineage>
</organism>
<protein>
    <submittedName>
        <fullName evidence="6">40S ribosomal protein S27</fullName>
    </submittedName>
</protein>
<evidence type="ECO:0000256" key="3">
    <source>
        <dbReference type="ARBA" id="ARBA00022833"/>
    </source>
</evidence>
<proteinExistence type="inferred from homology"/>
<geneLocation type="nucleomorph" evidence="6"/>
<dbReference type="PANTHER" id="PTHR11594">
    <property type="entry name" value="40S RIBOSOMAL PROTEIN S27"/>
    <property type="match status" value="1"/>
</dbReference>
<reference evidence="6 7" key="1">
    <citation type="journal article" date="2014" name="BMC Genomics">
        <title>Nucleomorph and plastid genome sequences of the chlorarachniophyte Lotharella oceanica: convergent reductive evolution and frequent recombination in nucleomorph-bearing algae.</title>
        <authorList>
            <person name="Tanifuji G."/>
            <person name="Onodera N.T."/>
            <person name="Brown M.W."/>
            <person name="Curtis B.A."/>
            <person name="Roger A.J."/>
            <person name="Ka-Shu Wong G."/>
            <person name="Melkonian M."/>
            <person name="Archibald J.M."/>
        </authorList>
    </citation>
    <scope>NUCLEOTIDE SEQUENCE [LARGE SCALE GENOMIC DNA]</scope>
    <source>
        <strain evidence="6 7">CCMP622</strain>
    </source>
</reference>
<evidence type="ECO:0000313" key="7">
    <source>
        <dbReference type="Proteomes" id="UP000243670"/>
    </source>
</evidence>
<dbReference type="GO" id="GO:0003735">
    <property type="term" value="F:structural constituent of ribosome"/>
    <property type="evidence" value="ECO:0007669"/>
    <property type="project" value="InterPro"/>
</dbReference>
<dbReference type="GO" id="GO:1990904">
    <property type="term" value="C:ribonucleoprotein complex"/>
    <property type="evidence" value="ECO:0007669"/>
    <property type="project" value="UniProtKB-KW"/>
</dbReference>
<sequence>MDTKKFKERKLTDFSDLSFPSVEKEKIKHKLKRIIPSPDSNFIGSECVVCKKANLIFSHSSKQRKCKFCYSVLTKPKGGKCLTTRNCLFIRRFAIIW</sequence>
<dbReference type="InterPro" id="IPR000592">
    <property type="entry name" value="Ribosomal_eS27"/>
</dbReference>
<comment type="cofactor">
    <cofactor evidence="1">
        <name>Zn(2+)</name>
        <dbReference type="ChEBI" id="CHEBI:29105"/>
    </cofactor>
</comment>
<keyword evidence="5" id="KW-0687">Ribonucleoprotein</keyword>
<evidence type="ECO:0000256" key="4">
    <source>
        <dbReference type="ARBA" id="ARBA00022980"/>
    </source>
</evidence>
<comment type="similarity">
    <text evidence="2">Belongs to the eukaryotic ribosomal protein eS27 family.</text>
</comment>
<keyword evidence="4 6" id="KW-0689">Ribosomal protein</keyword>
<dbReference type="EMBL" id="CP006629">
    <property type="protein sequence ID" value="AIB10051.1"/>
    <property type="molecule type" value="Genomic_DNA"/>
</dbReference>
<keyword evidence="3" id="KW-0862">Zinc</keyword>
<name>A0A060D7Y1_9EUKA</name>
<dbReference type="InterPro" id="IPR011332">
    <property type="entry name" value="Ribosomal_zn-bd"/>
</dbReference>
<dbReference type="Proteomes" id="UP000243670">
    <property type="component" value="Nucleomorph 3"/>
</dbReference>